<accession>A0AA37Q746</accession>
<keyword evidence="2" id="KW-1185">Reference proteome</keyword>
<dbReference type="RefSeq" id="WP_284348674.1">
    <property type="nucleotide sequence ID" value="NZ_BRXS01000001.1"/>
</dbReference>
<dbReference type="Pfam" id="PF07609">
    <property type="entry name" value="DUF1572"/>
    <property type="match status" value="1"/>
</dbReference>
<proteinExistence type="predicted"/>
<name>A0AA37Q746_9BACT</name>
<dbReference type="SUPFAM" id="SSF109854">
    <property type="entry name" value="DinB/YfiT-like putative metalloenzymes"/>
    <property type="match status" value="1"/>
</dbReference>
<evidence type="ECO:0000313" key="2">
    <source>
        <dbReference type="Proteomes" id="UP001161325"/>
    </source>
</evidence>
<gene>
    <name evidence="1" type="ORF">rosag_07390</name>
</gene>
<organism evidence="1 2">
    <name type="scientific">Roseisolibacter agri</name>
    <dbReference type="NCBI Taxonomy" id="2014610"/>
    <lineage>
        <taxon>Bacteria</taxon>
        <taxon>Pseudomonadati</taxon>
        <taxon>Gemmatimonadota</taxon>
        <taxon>Gemmatimonadia</taxon>
        <taxon>Gemmatimonadales</taxon>
        <taxon>Gemmatimonadaceae</taxon>
        <taxon>Roseisolibacter</taxon>
    </lineage>
</organism>
<dbReference type="Gene3D" id="1.20.120.450">
    <property type="entry name" value="dinb family like domain"/>
    <property type="match status" value="1"/>
</dbReference>
<sequence length="186" mass="20313">MSDPVVPSIPSAVPADPALAALVHCRLRIARAFPRQIHAAVEALDDAQLWWRPNAHSNSVGILVRHLAGNIRAIVGHGIGRSGYVRDREAEFDAPPIPRAALLEEFDAAIAEADAVLADLTPARLAERSSDPAFYPTVLEDVLNVTIHMSTHVGQMVWIAKMLRDGALDDVWRRTHREVGAYGRTP</sequence>
<evidence type="ECO:0000313" key="1">
    <source>
        <dbReference type="EMBL" id="GLC24226.1"/>
    </source>
</evidence>
<protein>
    <recommendedName>
        <fullName evidence="3">DinB superfamily protein</fullName>
    </recommendedName>
</protein>
<evidence type="ECO:0008006" key="3">
    <source>
        <dbReference type="Google" id="ProtNLM"/>
    </source>
</evidence>
<dbReference type="EMBL" id="BRXS01000001">
    <property type="protein sequence ID" value="GLC24226.1"/>
    <property type="molecule type" value="Genomic_DNA"/>
</dbReference>
<dbReference type="AlphaFoldDB" id="A0AA37Q746"/>
<dbReference type="Proteomes" id="UP001161325">
    <property type="component" value="Unassembled WGS sequence"/>
</dbReference>
<dbReference type="InterPro" id="IPR034660">
    <property type="entry name" value="DinB/YfiT-like"/>
</dbReference>
<comment type="caution">
    <text evidence="1">The sequence shown here is derived from an EMBL/GenBank/DDBJ whole genome shotgun (WGS) entry which is preliminary data.</text>
</comment>
<reference evidence="1" key="1">
    <citation type="submission" date="2022-08" db="EMBL/GenBank/DDBJ databases">
        <title>Draft genome sequencing of Roseisolibacter agri AW1220.</title>
        <authorList>
            <person name="Tobiishi Y."/>
            <person name="Tonouchi A."/>
        </authorList>
    </citation>
    <scope>NUCLEOTIDE SEQUENCE</scope>
    <source>
        <strain evidence="1">AW1220</strain>
    </source>
</reference>
<dbReference type="InterPro" id="IPR011466">
    <property type="entry name" value="DUF1572"/>
</dbReference>